<dbReference type="Gramene" id="TuG1812G0400002256.01.T01">
    <property type="protein sequence ID" value="TuG1812G0400002256.01.T01"/>
    <property type="gene ID" value="TuG1812G0400002256.01"/>
</dbReference>
<evidence type="ECO:0000256" key="2">
    <source>
        <dbReference type="ARBA" id="ARBA00023242"/>
    </source>
</evidence>
<dbReference type="SUPFAM" id="SSF50998">
    <property type="entry name" value="Quinoprotein alcohol dehydrogenase-like"/>
    <property type="match status" value="1"/>
</dbReference>
<dbReference type="InterPro" id="IPR002372">
    <property type="entry name" value="PQQ_rpt_dom"/>
</dbReference>
<reference evidence="7" key="2">
    <citation type="submission" date="2018-03" db="EMBL/GenBank/DDBJ databases">
        <title>The Triticum urartu genome reveals the dynamic nature of wheat genome evolution.</title>
        <authorList>
            <person name="Ling H."/>
            <person name="Ma B."/>
            <person name="Shi X."/>
            <person name="Liu H."/>
            <person name="Dong L."/>
            <person name="Sun H."/>
            <person name="Cao Y."/>
            <person name="Gao Q."/>
            <person name="Zheng S."/>
            <person name="Li Y."/>
            <person name="Yu Y."/>
            <person name="Du H."/>
            <person name="Qi M."/>
            <person name="Li Y."/>
            <person name="Yu H."/>
            <person name="Cui Y."/>
            <person name="Wang N."/>
            <person name="Chen C."/>
            <person name="Wu H."/>
            <person name="Zhao Y."/>
            <person name="Zhang J."/>
            <person name="Li Y."/>
            <person name="Zhou W."/>
            <person name="Zhang B."/>
            <person name="Hu W."/>
            <person name="Eijk M."/>
            <person name="Tang J."/>
            <person name="Witsenboer H."/>
            <person name="Zhao S."/>
            <person name="Li Z."/>
            <person name="Zhang A."/>
            <person name="Wang D."/>
            <person name="Liang C."/>
        </authorList>
    </citation>
    <scope>NUCLEOTIDE SEQUENCE [LARGE SCALE GENOMIC DNA]</scope>
    <source>
        <strain evidence="7">cv. G1812</strain>
    </source>
</reference>
<dbReference type="PANTHER" id="PTHR45290">
    <property type="entry name" value="OS03G0300300 PROTEIN"/>
    <property type="match status" value="1"/>
</dbReference>
<evidence type="ECO:0008006" key="9">
    <source>
        <dbReference type="Google" id="ProtNLM"/>
    </source>
</evidence>
<dbReference type="Gene3D" id="2.130.10.10">
    <property type="entry name" value="YVTN repeat-like/Quinoprotein amine dehydrogenase"/>
    <property type="match status" value="1"/>
</dbReference>
<sequence length="658" mass="71615">MAPAPAPIRDLLTSFSPSSDFLALSSGDGRIKVWDAVRGHLQTEFADIPAVEVGALPETKRGHLALDYTCMKWVQLSTKKKRKAGSSLLVLGTGSGDVLALDVAAGQWKWRISDCHPGGVTAVAYSRHGRSVYTAGADGMVCKIDASDGSVAGKFKSSSKAISALAVSSDGTVLATAAGQLRTFDASDNKKIQKFSGHPVSVRNMIFSNNGEYVLSSGVGERYVAIWKLGSGKSQSSSCILSMEHPAIFVDCMCSGTNATEGEIDVLAISEVGICYFWSGNNMDDLRNKKPTKIALSESSLSRMNQDFTIFAAKLQGIDGPNSAHVLLAYGSVVKPSFDKLLVCYGKDVNLGVSEDGVLLPTVQPTTHQKGQSAKTKVTITALDRANAEDAILPLPKLHTQEKKRKHGVTKPSGVKLAIDSDLGTTSRLTEKRGRTRMCLLYLLFQIIYFQNVLIYSLITSLKSHFPYLVPVQRIENDSICIEDLMRKYGVIDQSLVGHPDMATKILSDLFSSSGMTIDANLPSKKIRAHLRSLKPGDACKLLENLVCAWRSRSGSAELVLRWIYCLLVIHGRFIPSEKSRKLISDLEKMCAERYTATEDLLKLSGRLRLIMAQVDKDVKDVSSKAAVQSDEDEEDEIDEMVYGEDVDLSENSDNDAE</sequence>
<evidence type="ECO:0000256" key="1">
    <source>
        <dbReference type="ARBA" id="ARBA00004604"/>
    </source>
</evidence>
<accession>A0A8R7U955</accession>
<evidence type="ECO:0000259" key="5">
    <source>
        <dbReference type="Pfam" id="PF04003"/>
    </source>
</evidence>
<feature type="repeat" description="WD" evidence="3">
    <location>
        <begin position="195"/>
        <end position="237"/>
    </location>
</feature>
<keyword evidence="2" id="KW-0539">Nucleus</keyword>
<dbReference type="GO" id="GO:0005730">
    <property type="term" value="C:nucleolus"/>
    <property type="evidence" value="ECO:0007669"/>
    <property type="project" value="UniProtKB-SubCell"/>
</dbReference>
<reference evidence="8" key="1">
    <citation type="journal article" date="2013" name="Nature">
        <title>Draft genome of the wheat A-genome progenitor Triticum urartu.</title>
        <authorList>
            <person name="Ling H.Q."/>
            <person name="Zhao S."/>
            <person name="Liu D."/>
            <person name="Wang J."/>
            <person name="Sun H."/>
            <person name="Zhang C."/>
            <person name="Fan H."/>
            <person name="Li D."/>
            <person name="Dong L."/>
            <person name="Tao Y."/>
            <person name="Gao C."/>
            <person name="Wu H."/>
            <person name="Li Y."/>
            <person name="Cui Y."/>
            <person name="Guo X."/>
            <person name="Zheng S."/>
            <person name="Wang B."/>
            <person name="Yu K."/>
            <person name="Liang Q."/>
            <person name="Yang W."/>
            <person name="Lou X."/>
            <person name="Chen J."/>
            <person name="Feng M."/>
            <person name="Jian J."/>
            <person name="Zhang X."/>
            <person name="Luo G."/>
            <person name="Jiang Y."/>
            <person name="Liu J."/>
            <person name="Wang Z."/>
            <person name="Sha Y."/>
            <person name="Zhang B."/>
            <person name="Wu H."/>
            <person name="Tang D."/>
            <person name="Shen Q."/>
            <person name="Xue P."/>
            <person name="Zou S."/>
            <person name="Wang X."/>
            <person name="Liu X."/>
            <person name="Wang F."/>
            <person name="Yang Y."/>
            <person name="An X."/>
            <person name="Dong Z."/>
            <person name="Zhang K."/>
            <person name="Zhang X."/>
            <person name="Luo M.C."/>
            <person name="Dvorak J."/>
            <person name="Tong Y."/>
            <person name="Wang J."/>
            <person name="Yang H."/>
            <person name="Li Z."/>
            <person name="Wang D."/>
            <person name="Zhang A."/>
            <person name="Wang J."/>
        </authorList>
    </citation>
    <scope>NUCLEOTIDE SEQUENCE</scope>
    <source>
        <strain evidence="8">cv. G1812</strain>
    </source>
</reference>
<feature type="compositionally biased region" description="Acidic residues" evidence="4">
    <location>
        <begin position="630"/>
        <end position="658"/>
    </location>
</feature>
<keyword evidence="8" id="KW-1185">Reference proteome</keyword>
<dbReference type="InterPro" id="IPR007148">
    <property type="entry name" value="SSU_processome_Utp12"/>
</dbReference>
<evidence type="ECO:0000256" key="3">
    <source>
        <dbReference type="PROSITE-ProRule" id="PRU00221"/>
    </source>
</evidence>
<keyword evidence="3" id="KW-0853">WD repeat</keyword>
<gene>
    <name evidence="7" type="primary">LOC125551949</name>
</gene>
<dbReference type="Proteomes" id="UP000015106">
    <property type="component" value="Chromosome 4"/>
</dbReference>
<proteinExistence type="predicted"/>
<evidence type="ECO:0000313" key="8">
    <source>
        <dbReference type="Proteomes" id="UP000015106"/>
    </source>
</evidence>
<name>A0A8R7U955_TRIUA</name>
<dbReference type="SMART" id="SM00320">
    <property type="entry name" value="WD40"/>
    <property type="match status" value="4"/>
</dbReference>
<feature type="repeat" description="WD" evidence="3">
    <location>
        <begin position="14"/>
        <end position="35"/>
    </location>
</feature>
<dbReference type="Pfam" id="PF04003">
    <property type="entry name" value="Utp12"/>
    <property type="match status" value="1"/>
</dbReference>
<dbReference type="InterPro" id="IPR011047">
    <property type="entry name" value="Quinoprotein_ADH-like_sf"/>
</dbReference>
<evidence type="ECO:0000256" key="4">
    <source>
        <dbReference type="SAM" id="MobiDB-lite"/>
    </source>
</evidence>
<dbReference type="Pfam" id="PF13360">
    <property type="entry name" value="PQQ_2"/>
    <property type="match status" value="1"/>
</dbReference>
<dbReference type="AlphaFoldDB" id="A0A8R7U955"/>
<organism evidence="7 8">
    <name type="scientific">Triticum urartu</name>
    <name type="common">Red wild einkorn</name>
    <name type="synonym">Crithodium urartu</name>
    <dbReference type="NCBI Taxonomy" id="4572"/>
    <lineage>
        <taxon>Eukaryota</taxon>
        <taxon>Viridiplantae</taxon>
        <taxon>Streptophyta</taxon>
        <taxon>Embryophyta</taxon>
        <taxon>Tracheophyta</taxon>
        <taxon>Spermatophyta</taxon>
        <taxon>Magnoliopsida</taxon>
        <taxon>Liliopsida</taxon>
        <taxon>Poales</taxon>
        <taxon>Poaceae</taxon>
        <taxon>BOP clade</taxon>
        <taxon>Pooideae</taxon>
        <taxon>Triticodae</taxon>
        <taxon>Triticeae</taxon>
        <taxon>Triticinae</taxon>
        <taxon>Triticum</taxon>
    </lineage>
</organism>
<protein>
    <recommendedName>
        <fullName evidence="9">Small-subunit processome Utp12 domain-containing protein</fullName>
    </recommendedName>
</protein>
<dbReference type="InterPro" id="IPR015943">
    <property type="entry name" value="WD40/YVTN_repeat-like_dom_sf"/>
</dbReference>
<feature type="domain" description="Pyrrolo-quinoline quinone repeat" evidence="6">
    <location>
        <begin position="95"/>
        <end position="189"/>
    </location>
</feature>
<dbReference type="InterPro" id="IPR001680">
    <property type="entry name" value="WD40_rpt"/>
</dbReference>
<dbReference type="PROSITE" id="PS50082">
    <property type="entry name" value="WD_REPEATS_2"/>
    <property type="match status" value="2"/>
</dbReference>
<evidence type="ECO:0000313" key="7">
    <source>
        <dbReference type="EnsemblPlants" id="TuG1812G0400002256.01.T01"/>
    </source>
</evidence>
<dbReference type="PANTHER" id="PTHR45290:SF1">
    <property type="entry name" value="OS03G0300300 PROTEIN"/>
    <property type="match status" value="1"/>
</dbReference>
<feature type="region of interest" description="Disordered" evidence="4">
    <location>
        <begin position="623"/>
        <end position="658"/>
    </location>
</feature>
<comment type="subcellular location">
    <subcellularLocation>
        <location evidence="1">Nucleus</location>
        <location evidence="1">Nucleolus</location>
    </subcellularLocation>
</comment>
<dbReference type="EnsemblPlants" id="TuG1812G0400002256.01.T01">
    <property type="protein sequence ID" value="TuG1812G0400002256.01.T01"/>
    <property type="gene ID" value="TuG1812G0400002256.01"/>
</dbReference>
<feature type="domain" description="Small-subunit processome Utp12" evidence="5">
    <location>
        <begin position="522"/>
        <end position="612"/>
    </location>
</feature>
<reference evidence="7" key="3">
    <citation type="submission" date="2022-06" db="UniProtKB">
        <authorList>
            <consortium name="EnsemblPlants"/>
        </authorList>
    </citation>
    <scope>IDENTIFICATION</scope>
</reference>
<dbReference type="Pfam" id="PF00400">
    <property type="entry name" value="WD40"/>
    <property type="match status" value="2"/>
</dbReference>
<evidence type="ECO:0000259" key="6">
    <source>
        <dbReference type="Pfam" id="PF13360"/>
    </source>
</evidence>